<dbReference type="AlphaFoldDB" id="U5QN87"/>
<dbReference type="STRING" id="1183438.GKIL_4206"/>
<dbReference type="HOGENOM" id="CLU_091281_0_0_3"/>
<dbReference type="InterPro" id="IPR000249">
    <property type="entry name" value="BMC_dom"/>
</dbReference>
<proteinExistence type="predicted"/>
<evidence type="ECO:0000256" key="2">
    <source>
        <dbReference type="ARBA" id="ARBA00023587"/>
    </source>
</evidence>
<dbReference type="Gene3D" id="3.30.70.1710">
    <property type="match status" value="2"/>
</dbReference>
<reference evidence="5 6" key="1">
    <citation type="journal article" date="2013" name="PLoS ONE">
        <title>Cultivation and Complete Genome Sequencing of Gloeobacter kilaueensis sp. nov., from a Lava Cave in Kilauea Caldera, Hawai'i.</title>
        <authorList>
            <person name="Saw J.H."/>
            <person name="Schatz M."/>
            <person name="Brown M.V."/>
            <person name="Kunkel D.D."/>
            <person name="Foster J.S."/>
            <person name="Shick H."/>
            <person name="Christensen S."/>
            <person name="Hou S."/>
            <person name="Wan X."/>
            <person name="Donachie S.P."/>
        </authorList>
    </citation>
    <scope>NUCLEOTIDE SEQUENCE [LARGE SCALE GENOMIC DNA]</scope>
    <source>
        <strain evidence="6">JS</strain>
    </source>
</reference>
<dbReference type="GO" id="GO:0031470">
    <property type="term" value="C:carboxysome"/>
    <property type="evidence" value="ECO:0007669"/>
    <property type="project" value="UniProtKB-SubCell"/>
</dbReference>
<evidence type="ECO:0000256" key="3">
    <source>
        <dbReference type="ARBA" id="ARBA00024446"/>
    </source>
</evidence>
<evidence type="ECO:0000256" key="1">
    <source>
        <dbReference type="ARBA" id="ARBA00023300"/>
    </source>
</evidence>
<dbReference type="GO" id="GO:0015977">
    <property type="term" value="P:carbon fixation"/>
    <property type="evidence" value="ECO:0007669"/>
    <property type="project" value="UniProtKB-KW"/>
</dbReference>
<dbReference type="SMR" id="U5QN87"/>
<keyword evidence="1" id="KW-0120">Carbon dioxide fixation</keyword>
<accession>U5QN87</accession>
<dbReference type="SUPFAM" id="SSF143414">
    <property type="entry name" value="CcmK-like"/>
    <property type="match status" value="1"/>
</dbReference>
<protein>
    <recommendedName>
        <fullName evidence="4">BMC circularly permuted domain-containing protein</fullName>
    </recommendedName>
</protein>
<evidence type="ECO:0000259" key="4">
    <source>
        <dbReference type="PROSITE" id="PS51931"/>
    </source>
</evidence>
<feature type="domain" description="BMC circularly permuted" evidence="4">
    <location>
        <begin position="118"/>
        <end position="224"/>
    </location>
</feature>
<keyword evidence="3" id="KW-1283">Bacterial microcompartment</keyword>
<dbReference type="InterPro" id="IPR037233">
    <property type="entry name" value="CcmK-like_sf"/>
</dbReference>
<dbReference type="EMBL" id="CP003587">
    <property type="protein sequence ID" value="AGY60452.1"/>
    <property type="molecule type" value="Genomic_DNA"/>
</dbReference>
<dbReference type="InterPro" id="IPR044870">
    <property type="entry name" value="BMC_CP"/>
</dbReference>
<keyword evidence="6" id="KW-1185">Reference proteome</keyword>
<comment type="subcellular location">
    <subcellularLocation>
        <location evidence="2">Carboxysome</location>
    </subcellularLocation>
</comment>
<dbReference type="PATRIC" id="fig|1183438.3.peg.4135"/>
<feature type="domain" description="BMC circularly permuted" evidence="4">
    <location>
        <begin position="15"/>
        <end position="117"/>
    </location>
</feature>
<dbReference type="KEGG" id="glj:GKIL_4206"/>
<sequence>MMGQCLFWKARLEVQLRSYVYIDSLQSQFAAFLGTIAPGFLPLPGDASLWVEISPGIEINRVTDIALKAAVVRPGLQVVERLYGSLEIHSHRQGEVKTAGDAILQYLGASIRDRARPKVISSQIIRNIDAHQTQLVNRFKRGQMILAGQTLFVLEVEPAAYIALAANAAEKAANINILDVYPFGSFGRLYLGGEERDIMVGSAAAIGSMEDIYGQQNGSAARRE</sequence>
<name>U5QN87_GLOK1</name>
<gene>
    <name evidence="5" type="ORF">GKIL_4206</name>
</gene>
<organism evidence="5 6">
    <name type="scientific">Gloeobacter kilaueensis (strain ATCC BAA-2537 / CCAP 1431/1 / ULC 316 / JS1)</name>
    <dbReference type="NCBI Taxonomy" id="1183438"/>
    <lineage>
        <taxon>Bacteria</taxon>
        <taxon>Bacillati</taxon>
        <taxon>Cyanobacteriota</taxon>
        <taxon>Cyanophyceae</taxon>
        <taxon>Gloeobacterales</taxon>
        <taxon>Gloeobacteraceae</taxon>
        <taxon>Gloeobacter</taxon>
    </lineage>
</organism>
<evidence type="ECO:0000313" key="6">
    <source>
        <dbReference type="Proteomes" id="UP000017396"/>
    </source>
</evidence>
<dbReference type="eggNOG" id="COG4577">
    <property type="taxonomic scope" value="Bacteria"/>
</dbReference>
<dbReference type="PROSITE" id="PS51931">
    <property type="entry name" value="BMC_CP"/>
    <property type="match status" value="2"/>
</dbReference>
<dbReference type="CDD" id="cd07051">
    <property type="entry name" value="BMC_like_1_repeat1"/>
    <property type="match status" value="1"/>
</dbReference>
<evidence type="ECO:0000313" key="5">
    <source>
        <dbReference type="EMBL" id="AGY60452.1"/>
    </source>
</evidence>
<dbReference type="SMART" id="SM00877">
    <property type="entry name" value="BMC"/>
    <property type="match status" value="1"/>
</dbReference>
<dbReference type="Proteomes" id="UP000017396">
    <property type="component" value="Chromosome"/>
</dbReference>